<sequence length="111" mass="12917">KGTDEILGGYNPLKWESSKTWGHTKDSFIFSFKEKDVKSVIISNIVNTSSAVFYRNISGPRFGDIIIYSDNGESKDYDCNFCKKSSYEREIRDTEDQFSIEDYEVFQIIKR</sequence>
<proteinExistence type="predicted"/>
<dbReference type="Proteomes" id="UP000234323">
    <property type="component" value="Unassembled WGS sequence"/>
</dbReference>
<dbReference type="PROSITE" id="PS51886">
    <property type="entry name" value="TLDC"/>
    <property type="match status" value="1"/>
</dbReference>
<keyword evidence="3" id="KW-1185">Reference proteome</keyword>
<comment type="caution">
    <text evidence="2">The sequence shown here is derived from an EMBL/GenBank/DDBJ whole genome shotgun (WGS) entry which is preliminary data.</text>
</comment>
<dbReference type="Pfam" id="PF07534">
    <property type="entry name" value="TLD"/>
    <property type="match status" value="1"/>
</dbReference>
<feature type="non-terminal residue" evidence="2">
    <location>
        <position position="1"/>
    </location>
</feature>
<organism evidence="2 3">
    <name type="scientific">Rhizophagus irregularis</name>
    <dbReference type="NCBI Taxonomy" id="588596"/>
    <lineage>
        <taxon>Eukaryota</taxon>
        <taxon>Fungi</taxon>
        <taxon>Fungi incertae sedis</taxon>
        <taxon>Mucoromycota</taxon>
        <taxon>Glomeromycotina</taxon>
        <taxon>Glomeromycetes</taxon>
        <taxon>Glomerales</taxon>
        <taxon>Glomeraceae</taxon>
        <taxon>Rhizophagus</taxon>
    </lineage>
</organism>
<evidence type="ECO:0000259" key="1">
    <source>
        <dbReference type="PROSITE" id="PS51886"/>
    </source>
</evidence>
<gene>
    <name evidence="2" type="ORF">RhiirA4_486966</name>
</gene>
<dbReference type="AlphaFoldDB" id="A0A2I1HS19"/>
<reference evidence="2 3" key="1">
    <citation type="submission" date="2015-10" db="EMBL/GenBank/DDBJ databases">
        <title>Genome analyses suggest a sexual origin of heterokaryosis in a supposedly ancient asexual fungus.</title>
        <authorList>
            <person name="Ropars J."/>
            <person name="Sedzielewska K."/>
            <person name="Noel J."/>
            <person name="Charron P."/>
            <person name="Farinelli L."/>
            <person name="Marton T."/>
            <person name="Kruger M."/>
            <person name="Pelin A."/>
            <person name="Brachmann A."/>
            <person name="Corradi N."/>
        </authorList>
    </citation>
    <scope>NUCLEOTIDE SEQUENCE [LARGE SCALE GENOMIC DNA]</scope>
    <source>
        <strain evidence="2 3">A4</strain>
    </source>
</reference>
<protein>
    <recommendedName>
        <fullName evidence="1">TLDc domain-containing protein</fullName>
    </recommendedName>
</protein>
<name>A0A2I1HS19_9GLOM</name>
<dbReference type="InterPro" id="IPR006571">
    <property type="entry name" value="TLDc_dom"/>
</dbReference>
<feature type="domain" description="TLDc" evidence="1">
    <location>
        <begin position="1"/>
        <end position="109"/>
    </location>
</feature>
<evidence type="ECO:0000313" key="2">
    <source>
        <dbReference type="EMBL" id="PKY61670.1"/>
    </source>
</evidence>
<accession>A0A2I1HS19</accession>
<dbReference type="VEuPathDB" id="FungiDB:RhiirA1_465037"/>
<dbReference type="EMBL" id="LLXI01005689">
    <property type="protein sequence ID" value="PKY61670.1"/>
    <property type="molecule type" value="Genomic_DNA"/>
</dbReference>
<evidence type="ECO:0000313" key="3">
    <source>
        <dbReference type="Proteomes" id="UP000234323"/>
    </source>
</evidence>